<dbReference type="Proteomes" id="UP000002051">
    <property type="component" value="Unassembled WGS sequence"/>
</dbReference>
<keyword evidence="1" id="KW-1133">Transmembrane helix</keyword>
<evidence type="ECO:0000313" key="4">
    <source>
        <dbReference type="Proteomes" id="UP000002051"/>
    </source>
</evidence>
<dbReference type="AlphaFoldDB" id="A0A072TWH0"/>
<dbReference type="InterPro" id="IPR053258">
    <property type="entry name" value="Ca-permeable_cation_channel"/>
</dbReference>
<reference evidence="2 4" key="1">
    <citation type="journal article" date="2011" name="Nature">
        <title>The Medicago genome provides insight into the evolution of rhizobial symbioses.</title>
        <authorList>
            <person name="Young N.D."/>
            <person name="Debelle F."/>
            <person name="Oldroyd G.E."/>
            <person name="Geurts R."/>
            <person name="Cannon S.B."/>
            <person name="Udvardi M.K."/>
            <person name="Benedito V.A."/>
            <person name="Mayer K.F."/>
            <person name="Gouzy J."/>
            <person name="Schoof H."/>
            <person name="Van de Peer Y."/>
            <person name="Proost S."/>
            <person name="Cook D.R."/>
            <person name="Meyers B.C."/>
            <person name="Spannagl M."/>
            <person name="Cheung F."/>
            <person name="De Mita S."/>
            <person name="Krishnakumar V."/>
            <person name="Gundlach H."/>
            <person name="Zhou S."/>
            <person name="Mudge J."/>
            <person name="Bharti A.K."/>
            <person name="Murray J.D."/>
            <person name="Naoumkina M.A."/>
            <person name="Rosen B."/>
            <person name="Silverstein K.A."/>
            <person name="Tang H."/>
            <person name="Rombauts S."/>
            <person name="Zhao P.X."/>
            <person name="Zhou P."/>
            <person name="Barbe V."/>
            <person name="Bardou P."/>
            <person name="Bechner M."/>
            <person name="Bellec A."/>
            <person name="Berger A."/>
            <person name="Berges H."/>
            <person name="Bidwell S."/>
            <person name="Bisseling T."/>
            <person name="Choisne N."/>
            <person name="Couloux A."/>
            <person name="Denny R."/>
            <person name="Deshpande S."/>
            <person name="Dai X."/>
            <person name="Doyle J.J."/>
            <person name="Dudez A.M."/>
            <person name="Farmer A.D."/>
            <person name="Fouteau S."/>
            <person name="Franken C."/>
            <person name="Gibelin C."/>
            <person name="Gish J."/>
            <person name="Goldstein S."/>
            <person name="Gonzalez A.J."/>
            <person name="Green P.J."/>
            <person name="Hallab A."/>
            <person name="Hartog M."/>
            <person name="Hua A."/>
            <person name="Humphray S.J."/>
            <person name="Jeong D.H."/>
            <person name="Jing Y."/>
            <person name="Jocker A."/>
            <person name="Kenton S.M."/>
            <person name="Kim D.J."/>
            <person name="Klee K."/>
            <person name="Lai H."/>
            <person name="Lang C."/>
            <person name="Lin S."/>
            <person name="Macmil S.L."/>
            <person name="Magdelenat G."/>
            <person name="Matthews L."/>
            <person name="McCorrison J."/>
            <person name="Monaghan E.L."/>
            <person name="Mun J.H."/>
            <person name="Najar F.Z."/>
            <person name="Nicholson C."/>
            <person name="Noirot C."/>
            <person name="O'Bleness M."/>
            <person name="Paule C.R."/>
            <person name="Poulain J."/>
            <person name="Prion F."/>
            <person name="Qin B."/>
            <person name="Qu C."/>
            <person name="Retzel E.F."/>
            <person name="Riddle C."/>
            <person name="Sallet E."/>
            <person name="Samain S."/>
            <person name="Samson N."/>
            <person name="Sanders I."/>
            <person name="Saurat O."/>
            <person name="Scarpelli C."/>
            <person name="Schiex T."/>
            <person name="Segurens B."/>
            <person name="Severin A.J."/>
            <person name="Sherrier D.J."/>
            <person name="Shi R."/>
            <person name="Sims S."/>
            <person name="Singer S.R."/>
            <person name="Sinharoy S."/>
            <person name="Sterck L."/>
            <person name="Viollet A."/>
            <person name="Wang B.B."/>
            <person name="Wang K."/>
            <person name="Wang M."/>
            <person name="Wang X."/>
            <person name="Warfsmann J."/>
            <person name="Weissenbach J."/>
            <person name="White D.D."/>
            <person name="White J.D."/>
            <person name="Wiley G.B."/>
            <person name="Wincker P."/>
            <person name="Xing Y."/>
            <person name="Yang L."/>
            <person name="Yao Z."/>
            <person name="Ying F."/>
            <person name="Zhai J."/>
            <person name="Zhou L."/>
            <person name="Zuber A."/>
            <person name="Denarie J."/>
            <person name="Dixon R.A."/>
            <person name="May G.D."/>
            <person name="Schwartz D.C."/>
            <person name="Rogers J."/>
            <person name="Quetier F."/>
            <person name="Town C.D."/>
            <person name="Roe B.A."/>
        </authorList>
    </citation>
    <scope>NUCLEOTIDE SEQUENCE [LARGE SCALE GENOMIC DNA]</scope>
    <source>
        <strain evidence="2">A17</strain>
        <strain evidence="3 4">cv. Jemalong A17</strain>
    </source>
</reference>
<dbReference type="PANTHER" id="PTHR34115:SF16">
    <property type="entry name" value="PROTEIN, PUTATIVE-RELATED"/>
    <property type="match status" value="1"/>
</dbReference>
<keyword evidence="1" id="KW-0472">Membrane</keyword>
<evidence type="ECO:0000256" key="1">
    <source>
        <dbReference type="SAM" id="Phobius"/>
    </source>
</evidence>
<dbReference type="EnsemblPlants" id="KEH21839">
    <property type="protein sequence ID" value="KEH21839"/>
    <property type="gene ID" value="MTR_7g019010"/>
</dbReference>
<dbReference type="EMBL" id="CM001223">
    <property type="protein sequence ID" value="KEH21839.1"/>
    <property type="molecule type" value="Genomic_DNA"/>
</dbReference>
<gene>
    <name evidence="2" type="ordered locus">MTR_7g019010</name>
</gene>
<name>A0A072TWH0_MEDTR</name>
<accession>A0A072TWH0</accession>
<reference evidence="2 4" key="2">
    <citation type="journal article" date="2014" name="BMC Genomics">
        <title>An improved genome release (version Mt4.0) for the model legume Medicago truncatula.</title>
        <authorList>
            <person name="Tang H."/>
            <person name="Krishnakumar V."/>
            <person name="Bidwell S."/>
            <person name="Rosen B."/>
            <person name="Chan A."/>
            <person name="Zhou S."/>
            <person name="Gentzbittel L."/>
            <person name="Childs K.L."/>
            <person name="Yandell M."/>
            <person name="Gundlach H."/>
            <person name="Mayer K.F."/>
            <person name="Schwartz D.C."/>
            <person name="Town C.D."/>
        </authorList>
    </citation>
    <scope>GENOME REANNOTATION</scope>
    <source>
        <strain evidence="2">A17</strain>
        <strain evidence="3 4">cv. Jemalong A17</strain>
    </source>
</reference>
<proteinExistence type="predicted"/>
<evidence type="ECO:0000313" key="2">
    <source>
        <dbReference type="EMBL" id="KEH21839.1"/>
    </source>
</evidence>
<keyword evidence="1 2" id="KW-0812">Transmembrane</keyword>
<feature type="transmembrane region" description="Helical" evidence="1">
    <location>
        <begin position="115"/>
        <end position="131"/>
    </location>
</feature>
<feature type="transmembrane region" description="Helical" evidence="1">
    <location>
        <begin position="60"/>
        <end position="81"/>
    </location>
</feature>
<organism evidence="2 4">
    <name type="scientific">Medicago truncatula</name>
    <name type="common">Barrel medic</name>
    <name type="synonym">Medicago tribuloides</name>
    <dbReference type="NCBI Taxonomy" id="3880"/>
    <lineage>
        <taxon>Eukaryota</taxon>
        <taxon>Viridiplantae</taxon>
        <taxon>Streptophyta</taxon>
        <taxon>Embryophyta</taxon>
        <taxon>Tracheophyta</taxon>
        <taxon>Spermatophyta</taxon>
        <taxon>Magnoliopsida</taxon>
        <taxon>eudicotyledons</taxon>
        <taxon>Gunneridae</taxon>
        <taxon>Pentapetalae</taxon>
        <taxon>rosids</taxon>
        <taxon>fabids</taxon>
        <taxon>Fabales</taxon>
        <taxon>Fabaceae</taxon>
        <taxon>Papilionoideae</taxon>
        <taxon>50 kb inversion clade</taxon>
        <taxon>NPAAA clade</taxon>
        <taxon>Hologalegina</taxon>
        <taxon>IRL clade</taxon>
        <taxon>Trifolieae</taxon>
        <taxon>Medicago</taxon>
    </lineage>
</organism>
<feature type="transmembrane region" description="Helical" evidence="1">
    <location>
        <begin position="93"/>
        <end position="109"/>
    </location>
</feature>
<sequence>MAELGATITIPNATSTSSASTRLKEVGKLFGQFFELLFAIIGFAKMNTSKGKSQADINPIMMALVFMVSLYYLALVLVTLLHFHIKSFFPSKMIILLLGSVVSVLALMIISPTIAWIYLGLLIFIFALMCYKSKNEIYQLIPERIKKVFEGQTQSGDSELPAVRSIPI</sequence>
<feature type="transmembrane region" description="Helical" evidence="1">
    <location>
        <begin position="29"/>
        <end position="48"/>
    </location>
</feature>
<protein>
    <submittedName>
        <fullName evidence="2">Transmembrane protein, putative</fullName>
    </submittedName>
</protein>
<dbReference type="HOGENOM" id="CLU_1588924_0_0_1"/>
<keyword evidence="4" id="KW-1185">Reference proteome</keyword>
<reference evidence="3" key="3">
    <citation type="submission" date="2015-04" db="UniProtKB">
        <authorList>
            <consortium name="EnsemblPlants"/>
        </authorList>
    </citation>
    <scope>IDENTIFICATION</scope>
    <source>
        <strain evidence="3">cv. Jemalong A17</strain>
    </source>
</reference>
<dbReference type="PANTHER" id="PTHR34115">
    <property type="entry name" value="PROTEIN, PUTATIVE-RELATED"/>
    <property type="match status" value="1"/>
</dbReference>
<evidence type="ECO:0000313" key="3">
    <source>
        <dbReference type="EnsemblPlants" id="KEH21839"/>
    </source>
</evidence>